<comment type="caution">
    <text evidence="7">The sequence shown here is derived from an EMBL/GenBank/DDBJ whole genome shotgun (WGS) entry which is preliminary data.</text>
</comment>
<dbReference type="EMBL" id="JAODUO010000960">
    <property type="protein sequence ID" value="KAK2172456.1"/>
    <property type="molecule type" value="Genomic_DNA"/>
</dbReference>
<organism evidence="7 8">
    <name type="scientific">Ridgeia piscesae</name>
    <name type="common">Tubeworm</name>
    <dbReference type="NCBI Taxonomy" id="27915"/>
    <lineage>
        <taxon>Eukaryota</taxon>
        <taxon>Metazoa</taxon>
        <taxon>Spiralia</taxon>
        <taxon>Lophotrochozoa</taxon>
        <taxon>Annelida</taxon>
        <taxon>Polychaeta</taxon>
        <taxon>Sedentaria</taxon>
        <taxon>Canalipalpata</taxon>
        <taxon>Sabellida</taxon>
        <taxon>Siboglinidae</taxon>
        <taxon>Ridgeia</taxon>
    </lineage>
</organism>
<dbReference type="InterPro" id="IPR052954">
    <property type="entry name" value="GPCR-Ligand_Int"/>
</dbReference>
<dbReference type="GO" id="GO:0016020">
    <property type="term" value="C:membrane"/>
    <property type="evidence" value="ECO:0007669"/>
    <property type="project" value="UniProtKB-SubCell"/>
</dbReference>
<evidence type="ECO:0000313" key="8">
    <source>
        <dbReference type="Proteomes" id="UP001209878"/>
    </source>
</evidence>
<keyword evidence="3 5" id="KW-1133">Transmembrane helix</keyword>
<evidence type="ECO:0000256" key="5">
    <source>
        <dbReference type="SAM" id="Phobius"/>
    </source>
</evidence>
<dbReference type="SUPFAM" id="SSF81321">
    <property type="entry name" value="Family A G protein-coupled receptor-like"/>
    <property type="match status" value="1"/>
</dbReference>
<accession>A0AAD9KJC5</accession>
<dbReference type="Proteomes" id="UP001209878">
    <property type="component" value="Unassembled WGS sequence"/>
</dbReference>
<name>A0AAD9KJC5_RIDPI</name>
<feature type="transmembrane region" description="Helical" evidence="5">
    <location>
        <begin position="290"/>
        <end position="314"/>
    </location>
</feature>
<dbReference type="AlphaFoldDB" id="A0AAD9KJC5"/>
<evidence type="ECO:0000313" key="7">
    <source>
        <dbReference type="EMBL" id="KAK2172456.1"/>
    </source>
</evidence>
<dbReference type="PANTHER" id="PTHR46641:SF22">
    <property type="entry name" value="PROCTOLIN RECEPTOR, ISOFORM A"/>
    <property type="match status" value="1"/>
</dbReference>
<comment type="subcellular location">
    <subcellularLocation>
        <location evidence="1">Membrane</location>
    </subcellularLocation>
</comment>
<feature type="transmembrane region" description="Helical" evidence="5">
    <location>
        <begin position="146"/>
        <end position="167"/>
    </location>
</feature>
<evidence type="ECO:0000256" key="4">
    <source>
        <dbReference type="ARBA" id="ARBA00023136"/>
    </source>
</evidence>
<dbReference type="PANTHER" id="PTHR46641">
    <property type="entry name" value="FMRFAMIDE RECEPTOR-RELATED"/>
    <property type="match status" value="1"/>
</dbReference>
<dbReference type="InterPro" id="IPR017452">
    <property type="entry name" value="GPCR_Rhodpsn_7TM"/>
</dbReference>
<dbReference type="Pfam" id="PF00001">
    <property type="entry name" value="7tm_1"/>
    <property type="match status" value="1"/>
</dbReference>
<gene>
    <name evidence="7" type="ORF">NP493_960g03004</name>
</gene>
<evidence type="ECO:0000256" key="2">
    <source>
        <dbReference type="ARBA" id="ARBA00022692"/>
    </source>
</evidence>
<dbReference type="InterPro" id="IPR000276">
    <property type="entry name" value="GPCR_Rhodpsn"/>
</dbReference>
<feature type="transmembrane region" description="Helical" evidence="5">
    <location>
        <begin position="334"/>
        <end position="353"/>
    </location>
</feature>
<evidence type="ECO:0000256" key="3">
    <source>
        <dbReference type="ARBA" id="ARBA00022989"/>
    </source>
</evidence>
<reference evidence="7" key="1">
    <citation type="journal article" date="2023" name="Mol. Biol. Evol.">
        <title>Third-Generation Sequencing Reveals the Adaptive Role of the Epigenome in Three Deep-Sea Polychaetes.</title>
        <authorList>
            <person name="Perez M."/>
            <person name="Aroh O."/>
            <person name="Sun Y."/>
            <person name="Lan Y."/>
            <person name="Juniper S.K."/>
            <person name="Young C.R."/>
            <person name="Angers B."/>
            <person name="Qian P.Y."/>
        </authorList>
    </citation>
    <scope>NUCLEOTIDE SEQUENCE</scope>
    <source>
        <strain evidence="7">R07B-5</strain>
    </source>
</reference>
<dbReference type="PRINTS" id="PR00237">
    <property type="entry name" value="GPCRRHODOPSN"/>
</dbReference>
<dbReference type="PROSITE" id="PS50262">
    <property type="entry name" value="G_PROTEIN_RECEP_F1_2"/>
    <property type="match status" value="1"/>
</dbReference>
<proteinExistence type="predicted"/>
<evidence type="ECO:0000256" key="1">
    <source>
        <dbReference type="ARBA" id="ARBA00004370"/>
    </source>
</evidence>
<keyword evidence="2 5" id="KW-0812">Transmembrane</keyword>
<feature type="transmembrane region" description="Helical" evidence="5">
    <location>
        <begin position="245"/>
        <end position="270"/>
    </location>
</feature>
<keyword evidence="4 5" id="KW-0472">Membrane</keyword>
<keyword evidence="8" id="KW-1185">Reference proteome</keyword>
<feature type="transmembrane region" description="Helical" evidence="5">
    <location>
        <begin position="104"/>
        <end position="126"/>
    </location>
</feature>
<feature type="domain" description="G-protein coupled receptors family 1 profile" evidence="6">
    <location>
        <begin position="84"/>
        <end position="350"/>
    </location>
</feature>
<dbReference type="Gene3D" id="1.20.1070.10">
    <property type="entry name" value="Rhodopsin 7-helix transmembrane proteins"/>
    <property type="match status" value="1"/>
</dbReference>
<dbReference type="CDD" id="cd14978">
    <property type="entry name" value="7tmA_FMRFamide_R-like"/>
    <property type="match status" value="1"/>
</dbReference>
<sequence>MEMWTGNVSLTGVTDVTSWDKYEFVTRSPQFDNMSHLQPVDNYTLVQPSPVDMLTNEQEYQLSLLNYWINGVFTNITVLLGMIGNILTIIILSQRAMRSSTNYYLSALAIWDSAVLICTLLLIGLPGALPPEDVYMTYVFAYIVSYIYPIALIAQTATIWLTVSFTVERYIAVCHPLKAATMCTITRAKTVITGVSIGSTLYNIPRWFDYTPTAILSPLSNTTVVVPSRTAFSQNLIYLQVYFSWLYVPIMCIVPLLILLVLNLFLILAVRHSQRQRKDMNVRQCRENSITIMLVSIVMVFIVCQVPALVYNLAYAVDNAHVQMNFGYQILSNLRNFLVNLNSAVNFILYCALGQKFRRIFIHTFLRRCVRETYMPISGMHQNTTQSGPFTERTFTGGRRAKGLGNMRAYNAARNMPNNRMYKLTLKDSNLKAKESYELQTNCNNHEMCMYAPIHNSRLPRACEPDRNGKMCLDHLIPDHLRDGYGLYSVDVDTPSRPMSV</sequence>
<evidence type="ECO:0000259" key="6">
    <source>
        <dbReference type="PROSITE" id="PS50262"/>
    </source>
</evidence>
<dbReference type="GO" id="GO:0004930">
    <property type="term" value="F:G protein-coupled receptor activity"/>
    <property type="evidence" value="ECO:0007669"/>
    <property type="project" value="InterPro"/>
</dbReference>
<protein>
    <recommendedName>
        <fullName evidence="6">G-protein coupled receptors family 1 profile domain-containing protein</fullName>
    </recommendedName>
</protein>
<feature type="transmembrane region" description="Helical" evidence="5">
    <location>
        <begin position="67"/>
        <end position="92"/>
    </location>
</feature>